<sequence length="455" mass="48994">MANPSRPSWTVDVVVVGAGFAGLTAARELTRLGHDVLVLEGRDRVGGRSFTGSVAGLPADLGGTFVGPTQDAVLALAAELGIATTPTYNDGKNLIQWRGWARPYRGAIPRLSLVSLLDVGRLRWQFERLARTVPVAAPWDARHARKLDALSLGGWLRSIRATASSRDLMAIMARVTWGCEPDEVSMLHAVRYARAAGGLDRLLDVENGAQQDHFPGGTQQIATAAADELRELGTRVVLNAAVRRIDRHGGGVTITCDGGLAEAGFVIVAIPPAHRTFIEFDPPLPPAHIQLAKHWPQGRLSKAYAAYDTPFWRANGLSGQTLSDESPVFITFDVSPQGDDGPGILMGFVDARAFDTLPAEQRRRDALRCFAALFGDEALKPLDYVDHRWGAEEFAPGGPTAAVPPGAWTRYGQWLREPIGPIHWAGTETADAWTGFLDGAVRSGQRAAAEVSRLL</sequence>
<feature type="binding site" evidence="4">
    <location>
        <position position="348"/>
    </location>
    <ligand>
        <name>substrate</name>
    </ligand>
</feature>
<comment type="similarity">
    <text evidence="2">Belongs to the flavin monoamine oxidase family.</text>
</comment>
<keyword evidence="6" id="KW-1185">Reference proteome</keyword>
<protein>
    <submittedName>
        <fullName evidence="5">Putative flavin-containing monoamine oxidase AofH</fullName>
    </submittedName>
</protein>
<accession>A0A1X1TJ57</accession>
<dbReference type="STRING" id="44010.AWC00_07010"/>
<dbReference type="PANTHER" id="PTHR43563">
    <property type="entry name" value="AMINE OXIDASE"/>
    <property type="match status" value="1"/>
</dbReference>
<evidence type="ECO:0000256" key="3">
    <source>
        <dbReference type="ARBA" id="ARBA00023002"/>
    </source>
</evidence>
<organism evidence="5 6">
    <name type="scientific">Mycobacterium conspicuum</name>
    <dbReference type="NCBI Taxonomy" id="44010"/>
    <lineage>
        <taxon>Bacteria</taxon>
        <taxon>Bacillati</taxon>
        <taxon>Actinomycetota</taxon>
        <taxon>Actinomycetes</taxon>
        <taxon>Mycobacteriales</taxon>
        <taxon>Mycobacteriaceae</taxon>
        <taxon>Mycobacterium</taxon>
    </lineage>
</organism>
<evidence type="ECO:0000256" key="1">
    <source>
        <dbReference type="ARBA" id="ARBA00001974"/>
    </source>
</evidence>
<dbReference type="PANTHER" id="PTHR43563:SF1">
    <property type="entry name" value="AMINE OXIDASE [FLAVIN-CONTAINING] B"/>
    <property type="match status" value="1"/>
</dbReference>
<dbReference type="SUPFAM" id="SSF51905">
    <property type="entry name" value="FAD/NAD(P)-binding domain"/>
    <property type="match status" value="1"/>
</dbReference>
<evidence type="ECO:0000313" key="5">
    <source>
        <dbReference type="EMBL" id="BBZ38006.1"/>
    </source>
</evidence>
<dbReference type="InterPro" id="IPR036188">
    <property type="entry name" value="FAD/NAD-bd_sf"/>
</dbReference>
<dbReference type="PRINTS" id="PR00757">
    <property type="entry name" value="AMINEOXDASEF"/>
</dbReference>
<dbReference type="AlphaFoldDB" id="A0A1X1TJ57"/>
<proteinExistence type="inferred from homology"/>
<dbReference type="Gene3D" id="1.10.405.10">
    <property type="entry name" value="Guanine Nucleotide Dissociation Inhibitor, domain 1"/>
    <property type="match status" value="1"/>
</dbReference>
<evidence type="ECO:0000256" key="4">
    <source>
        <dbReference type="PIRSR" id="PIRSR601613-1"/>
    </source>
</evidence>
<dbReference type="GO" id="GO:0016491">
    <property type="term" value="F:oxidoreductase activity"/>
    <property type="evidence" value="ECO:0007669"/>
    <property type="project" value="UniProtKB-KW"/>
</dbReference>
<comment type="cofactor">
    <cofactor evidence="1">
        <name>FAD</name>
        <dbReference type="ChEBI" id="CHEBI:57692"/>
    </cofactor>
</comment>
<name>A0A1X1TJ57_9MYCO</name>
<dbReference type="InterPro" id="IPR001613">
    <property type="entry name" value="Flavin_amine_oxidase"/>
</dbReference>
<evidence type="ECO:0000256" key="2">
    <source>
        <dbReference type="ARBA" id="ARBA00005995"/>
    </source>
</evidence>
<dbReference type="InterPro" id="IPR050703">
    <property type="entry name" value="Flavin_MAO"/>
</dbReference>
<evidence type="ECO:0000313" key="6">
    <source>
        <dbReference type="Proteomes" id="UP000467385"/>
    </source>
</evidence>
<dbReference type="EMBL" id="AP022613">
    <property type="protein sequence ID" value="BBZ38006.1"/>
    <property type="molecule type" value="Genomic_DNA"/>
</dbReference>
<dbReference type="Gene3D" id="3.90.660.10">
    <property type="match status" value="1"/>
</dbReference>
<dbReference type="Gene3D" id="3.50.50.60">
    <property type="entry name" value="FAD/NAD(P)-binding domain"/>
    <property type="match status" value="1"/>
</dbReference>
<feature type="binding site" evidence="4">
    <location>
        <position position="428"/>
    </location>
    <ligand>
        <name>FAD</name>
        <dbReference type="ChEBI" id="CHEBI:57692"/>
    </ligand>
</feature>
<dbReference type="Pfam" id="PF01593">
    <property type="entry name" value="Amino_oxidase"/>
    <property type="match status" value="1"/>
</dbReference>
<dbReference type="OrthoDB" id="337830at2"/>
<feature type="binding site" evidence="4">
    <location>
        <position position="242"/>
    </location>
    <ligand>
        <name>FAD</name>
        <dbReference type="ChEBI" id="CHEBI:57692"/>
    </ligand>
</feature>
<reference evidence="5 6" key="1">
    <citation type="journal article" date="2019" name="Emerg. Microbes Infect.">
        <title>Comprehensive subspecies identification of 175 nontuberculous mycobacteria species based on 7547 genomic profiles.</title>
        <authorList>
            <person name="Matsumoto Y."/>
            <person name="Kinjo T."/>
            <person name="Motooka D."/>
            <person name="Nabeya D."/>
            <person name="Jung N."/>
            <person name="Uechi K."/>
            <person name="Horii T."/>
            <person name="Iida T."/>
            <person name="Fujita J."/>
            <person name="Nakamura S."/>
        </authorList>
    </citation>
    <scope>NUCLEOTIDE SEQUENCE [LARGE SCALE GENOMIC DNA]</scope>
    <source>
        <strain evidence="5 6">JCM 14738</strain>
    </source>
</reference>
<dbReference type="SUPFAM" id="SSF54373">
    <property type="entry name" value="FAD-linked reductases, C-terminal domain"/>
    <property type="match status" value="1"/>
</dbReference>
<dbReference type="RefSeq" id="WP_085231943.1">
    <property type="nucleotide sequence ID" value="NZ_AP022613.1"/>
</dbReference>
<dbReference type="Proteomes" id="UP000467385">
    <property type="component" value="Chromosome"/>
</dbReference>
<dbReference type="InterPro" id="IPR002937">
    <property type="entry name" value="Amino_oxidase"/>
</dbReference>
<keyword evidence="3" id="KW-0560">Oxidoreductase</keyword>
<gene>
    <name evidence="5" type="primary">aofH</name>
    <name evidence="5" type="ORF">MCNS_10690</name>
</gene>